<evidence type="ECO:0000313" key="4">
    <source>
        <dbReference type="Proteomes" id="UP000187209"/>
    </source>
</evidence>
<evidence type="ECO:0000313" key="3">
    <source>
        <dbReference type="EMBL" id="OMJ84016.1"/>
    </source>
</evidence>
<evidence type="ECO:0000259" key="1">
    <source>
        <dbReference type="PROSITE" id="PS50090"/>
    </source>
</evidence>
<dbReference type="Proteomes" id="UP000187209">
    <property type="component" value="Unassembled WGS sequence"/>
</dbReference>
<dbReference type="InterPro" id="IPR017930">
    <property type="entry name" value="Myb_dom"/>
</dbReference>
<organism evidence="3 4">
    <name type="scientific">Stentor coeruleus</name>
    <dbReference type="NCBI Taxonomy" id="5963"/>
    <lineage>
        <taxon>Eukaryota</taxon>
        <taxon>Sar</taxon>
        <taxon>Alveolata</taxon>
        <taxon>Ciliophora</taxon>
        <taxon>Postciliodesmatophora</taxon>
        <taxon>Heterotrichea</taxon>
        <taxon>Heterotrichida</taxon>
        <taxon>Stentoridae</taxon>
        <taxon>Stentor</taxon>
    </lineage>
</organism>
<dbReference type="PANTHER" id="PTHR45614">
    <property type="entry name" value="MYB PROTEIN-RELATED"/>
    <property type="match status" value="1"/>
</dbReference>
<name>A0A1R2C4S9_9CILI</name>
<dbReference type="Gene3D" id="1.10.10.60">
    <property type="entry name" value="Homeodomain-like"/>
    <property type="match status" value="2"/>
</dbReference>
<evidence type="ECO:0000259" key="2">
    <source>
        <dbReference type="PROSITE" id="PS51294"/>
    </source>
</evidence>
<proteinExistence type="predicted"/>
<accession>A0A1R2C4S9</accession>
<keyword evidence="4" id="KW-1185">Reference proteome</keyword>
<dbReference type="GO" id="GO:0000978">
    <property type="term" value="F:RNA polymerase II cis-regulatory region sequence-specific DNA binding"/>
    <property type="evidence" value="ECO:0007669"/>
    <property type="project" value="TreeGrafter"/>
</dbReference>
<dbReference type="PROSITE" id="PS51294">
    <property type="entry name" value="HTH_MYB"/>
    <property type="match status" value="2"/>
</dbReference>
<dbReference type="InterPro" id="IPR001005">
    <property type="entry name" value="SANT/Myb"/>
</dbReference>
<protein>
    <recommendedName>
        <fullName evidence="5">Myb-like DNA-binding domain containing protein</fullName>
    </recommendedName>
</protein>
<gene>
    <name evidence="3" type="ORF">SteCoe_14939</name>
</gene>
<dbReference type="EMBL" id="MPUH01000283">
    <property type="protein sequence ID" value="OMJ84016.1"/>
    <property type="molecule type" value="Genomic_DNA"/>
</dbReference>
<dbReference type="SUPFAM" id="SSF46689">
    <property type="entry name" value="Homeodomain-like"/>
    <property type="match status" value="1"/>
</dbReference>
<dbReference type="OrthoDB" id="2143914at2759"/>
<feature type="domain" description="HTH myb-type" evidence="2">
    <location>
        <begin position="73"/>
        <end position="119"/>
    </location>
</feature>
<dbReference type="PROSITE" id="PS50090">
    <property type="entry name" value="MYB_LIKE"/>
    <property type="match status" value="2"/>
</dbReference>
<reference evidence="3 4" key="1">
    <citation type="submission" date="2016-11" db="EMBL/GenBank/DDBJ databases">
        <title>The macronuclear genome of Stentor coeruleus: a giant cell with tiny introns.</title>
        <authorList>
            <person name="Slabodnick M."/>
            <person name="Ruby J.G."/>
            <person name="Reiff S.B."/>
            <person name="Swart E.C."/>
            <person name="Gosai S."/>
            <person name="Prabakaran S."/>
            <person name="Witkowska E."/>
            <person name="Larue G.E."/>
            <person name="Fisher S."/>
            <person name="Freeman R.M."/>
            <person name="Gunawardena J."/>
            <person name="Chu W."/>
            <person name="Stover N.A."/>
            <person name="Gregory B.D."/>
            <person name="Nowacki M."/>
            <person name="Derisi J."/>
            <person name="Roy S.W."/>
            <person name="Marshall W.F."/>
            <person name="Sood P."/>
        </authorList>
    </citation>
    <scope>NUCLEOTIDE SEQUENCE [LARGE SCALE GENOMIC DNA]</scope>
    <source>
        <strain evidence="3">WM001</strain>
    </source>
</reference>
<dbReference type="InterPro" id="IPR050560">
    <property type="entry name" value="MYB_TF"/>
</dbReference>
<feature type="domain" description="Myb-like" evidence="1">
    <location>
        <begin position="19"/>
        <end position="64"/>
    </location>
</feature>
<dbReference type="InterPro" id="IPR009057">
    <property type="entry name" value="Homeodomain-like_sf"/>
</dbReference>
<evidence type="ECO:0008006" key="5">
    <source>
        <dbReference type="Google" id="ProtNLM"/>
    </source>
</evidence>
<dbReference type="SMART" id="SM00717">
    <property type="entry name" value="SANT"/>
    <property type="match status" value="2"/>
</dbReference>
<dbReference type="GO" id="GO:0000981">
    <property type="term" value="F:DNA-binding transcription factor activity, RNA polymerase II-specific"/>
    <property type="evidence" value="ECO:0007669"/>
    <property type="project" value="TreeGrafter"/>
</dbReference>
<comment type="caution">
    <text evidence="3">The sequence shown here is derived from an EMBL/GenBank/DDBJ whole genome shotgun (WGS) entry which is preliminary data.</text>
</comment>
<dbReference type="GO" id="GO:0005634">
    <property type="term" value="C:nucleus"/>
    <property type="evidence" value="ECO:0007669"/>
    <property type="project" value="TreeGrafter"/>
</dbReference>
<feature type="domain" description="HTH myb-type" evidence="2">
    <location>
        <begin position="19"/>
        <end position="68"/>
    </location>
</feature>
<dbReference type="CDD" id="cd00167">
    <property type="entry name" value="SANT"/>
    <property type="match status" value="2"/>
</dbReference>
<dbReference type="AlphaFoldDB" id="A0A1R2C4S9"/>
<dbReference type="PANTHER" id="PTHR45614:SF25">
    <property type="entry name" value="MYB PROTEIN"/>
    <property type="match status" value="1"/>
</dbReference>
<sequence length="219" mass="26347">MKDNLKYKKLWSLDVRHIQEDKVLEDYVELYGRKNWKKIAKKLTLQISSKRTAKQCRERWENKIKFQHAPCFWSEAEEKLLFSLHMTFGNKWAIISKYFPGKSSNSIKNNFYSTIRRNIRRYNKGKNHDMQLKGPINKLIKVPEFREILTTSKKVGKEYFLSVKLPFESFAFLDKETNFEKDLQAENEISNDDLELFLAFDDESFPRFEVNRYEIEEFS</sequence>
<feature type="domain" description="Myb-like" evidence="1">
    <location>
        <begin position="73"/>
        <end position="115"/>
    </location>
</feature>
<dbReference type="Pfam" id="PF00249">
    <property type="entry name" value="Myb_DNA-binding"/>
    <property type="match status" value="2"/>
</dbReference>